<dbReference type="Proteomes" id="UP000606044">
    <property type="component" value="Unassembled WGS sequence"/>
</dbReference>
<protein>
    <submittedName>
        <fullName evidence="1">Uncharacterized protein</fullName>
    </submittedName>
</protein>
<reference evidence="1" key="1">
    <citation type="journal article" date="2014" name="Int. J. Syst. Evol. Microbiol.">
        <title>Complete genome sequence of Corynebacterium casei LMG S-19264T (=DSM 44701T), isolated from a smear-ripened cheese.</title>
        <authorList>
            <consortium name="US DOE Joint Genome Institute (JGI-PGF)"/>
            <person name="Walter F."/>
            <person name="Albersmeier A."/>
            <person name="Kalinowski J."/>
            <person name="Ruckert C."/>
        </authorList>
    </citation>
    <scope>NUCLEOTIDE SEQUENCE</scope>
    <source>
        <strain evidence="1">CCM 7897</strain>
    </source>
</reference>
<name>A0A917FFN4_9HYPH</name>
<proteinExistence type="predicted"/>
<reference evidence="1" key="2">
    <citation type="submission" date="2020-09" db="EMBL/GenBank/DDBJ databases">
        <authorList>
            <person name="Sun Q."/>
            <person name="Sedlacek I."/>
        </authorList>
    </citation>
    <scope>NUCLEOTIDE SEQUENCE</scope>
    <source>
        <strain evidence="1">CCM 7897</strain>
    </source>
</reference>
<evidence type="ECO:0000313" key="2">
    <source>
        <dbReference type="Proteomes" id="UP000606044"/>
    </source>
</evidence>
<dbReference type="RefSeq" id="WP_188581522.1">
    <property type="nucleotide sequence ID" value="NZ_BMCT01000006.1"/>
</dbReference>
<comment type="caution">
    <text evidence="1">The sequence shown here is derived from an EMBL/GenBank/DDBJ whole genome shotgun (WGS) entry which is preliminary data.</text>
</comment>
<dbReference type="EMBL" id="BMCT01000006">
    <property type="protein sequence ID" value="GGF74586.1"/>
    <property type="molecule type" value="Genomic_DNA"/>
</dbReference>
<accession>A0A917FFN4</accession>
<organism evidence="1 2">
    <name type="scientific">Azorhizobium oxalatiphilum</name>
    <dbReference type="NCBI Taxonomy" id="980631"/>
    <lineage>
        <taxon>Bacteria</taxon>
        <taxon>Pseudomonadati</taxon>
        <taxon>Pseudomonadota</taxon>
        <taxon>Alphaproteobacteria</taxon>
        <taxon>Hyphomicrobiales</taxon>
        <taxon>Xanthobacteraceae</taxon>
        <taxon>Azorhizobium</taxon>
    </lineage>
</organism>
<gene>
    <name evidence="1" type="ORF">GCM10007301_38060</name>
</gene>
<sequence length="144" mass="15901">MINNGLLRHYLLGLSALAFLVTAYVPALALNRKLEPIQPGLYASGMDGGCRDPDGKDRLFIDRSELHEYESHCQIRKVSPVAYFYVLETDCSIEGEFGHVTYEIAPVARGTLLVQARKGSFMPRDTPPTTYHLCPKVGTSSGAR</sequence>
<dbReference type="AlphaFoldDB" id="A0A917FFN4"/>
<keyword evidence="2" id="KW-1185">Reference proteome</keyword>
<evidence type="ECO:0000313" key="1">
    <source>
        <dbReference type="EMBL" id="GGF74586.1"/>
    </source>
</evidence>